<comment type="catalytic activity">
    <reaction evidence="3">
        <text>Cleavage of hydrophobic, N-terminal signal or leader sequences from secreted and periplasmic proteins.</text>
        <dbReference type="EC" id="3.4.21.89"/>
    </reaction>
</comment>
<dbReference type="PANTHER" id="PTHR43390:SF1">
    <property type="entry name" value="CHLOROPLAST PROCESSING PEPTIDASE"/>
    <property type="match status" value="1"/>
</dbReference>
<dbReference type="EC" id="3.4.21.89" evidence="3"/>
<organism evidence="5 6">
    <name type="scientific">Sphingomonas arvum</name>
    <dbReference type="NCBI Taxonomy" id="2992113"/>
    <lineage>
        <taxon>Bacteria</taxon>
        <taxon>Pseudomonadati</taxon>
        <taxon>Pseudomonadota</taxon>
        <taxon>Alphaproteobacteria</taxon>
        <taxon>Sphingomonadales</taxon>
        <taxon>Sphingomonadaceae</taxon>
        <taxon>Sphingomonas</taxon>
    </lineage>
</organism>
<accession>A0ABT3JHS8</accession>
<name>A0ABT3JHS8_9SPHN</name>
<keyword evidence="6" id="KW-1185">Reference proteome</keyword>
<dbReference type="PRINTS" id="PR00727">
    <property type="entry name" value="LEADERPTASE"/>
</dbReference>
<dbReference type="Proteomes" id="UP001526246">
    <property type="component" value="Unassembled WGS sequence"/>
</dbReference>
<dbReference type="GO" id="GO:0009003">
    <property type="term" value="F:signal peptidase activity"/>
    <property type="evidence" value="ECO:0007669"/>
    <property type="project" value="UniProtKB-EC"/>
</dbReference>
<dbReference type="NCBIfam" id="TIGR02227">
    <property type="entry name" value="sigpep_I_bact"/>
    <property type="match status" value="1"/>
</dbReference>
<comment type="subcellular location">
    <subcellularLocation>
        <location evidence="3">Membrane</location>
        <topology evidence="3">Single-pass type II membrane protein</topology>
    </subcellularLocation>
</comment>
<evidence type="ECO:0000256" key="3">
    <source>
        <dbReference type="RuleBase" id="RU362042"/>
    </source>
</evidence>
<keyword evidence="3 5" id="KW-0378">Hydrolase</keyword>
<dbReference type="InterPro" id="IPR000223">
    <property type="entry name" value="Pept_S26A_signal_pept_1"/>
</dbReference>
<evidence type="ECO:0000256" key="1">
    <source>
        <dbReference type="ARBA" id="ARBA00009370"/>
    </source>
</evidence>
<comment type="similarity">
    <text evidence="1 3">Belongs to the peptidase S26 family.</text>
</comment>
<dbReference type="EMBL" id="JAPDOB010000002">
    <property type="protein sequence ID" value="MCW3798638.1"/>
    <property type="molecule type" value="Genomic_DNA"/>
</dbReference>
<dbReference type="CDD" id="cd06530">
    <property type="entry name" value="S26_SPase_I"/>
    <property type="match status" value="1"/>
</dbReference>
<keyword evidence="3" id="KW-0645">Protease</keyword>
<reference evidence="5 6" key="1">
    <citation type="submission" date="2022-10" db="EMBL/GenBank/DDBJ databases">
        <title>Sphingomonas sp.</title>
        <authorList>
            <person name="Jin C."/>
        </authorList>
    </citation>
    <scope>NUCLEOTIDE SEQUENCE [LARGE SCALE GENOMIC DNA]</scope>
    <source>
        <strain evidence="5 6">BN140010</strain>
    </source>
</reference>
<dbReference type="InterPro" id="IPR019533">
    <property type="entry name" value="Peptidase_S26"/>
</dbReference>
<comment type="caution">
    <text evidence="5">The sequence shown here is derived from an EMBL/GenBank/DDBJ whole genome shotgun (WGS) entry which is preliminary data.</text>
</comment>
<dbReference type="InterPro" id="IPR036286">
    <property type="entry name" value="LexA/Signal_pep-like_sf"/>
</dbReference>
<dbReference type="Pfam" id="PF10502">
    <property type="entry name" value="Peptidase_S26"/>
    <property type="match status" value="1"/>
</dbReference>
<dbReference type="Gene3D" id="2.10.109.10">
    <property type="entry name" value="Umud Fragment, subunit A"/>
    <property type="match status" value="1"/>
</dbReference>
<gene>
    <name evidence="5" type="primary">lepB</name>
    <name evidence="5" type="ORF">OMW55_12555</name>
</gene>
<dbReference type="PANTHER" id="PTHR43390">
    <property type="entry name" value="SIGNAL PEPTIDASE I"/>
    <property type="match status" value="1"/>
</dbReference>
<dbReference type="SUPFAM" id="SSF51306">
    <property type="entry name" value="LexA/Signal peptidase"/>
    <property type="match status" value="1"/>
</dbReference>
<feature type="domain" description="Peptidase S26" evidence="4">
    <location>
        <begin position="19"/>
        <end position="237"/>
    </location>
</feature>
<evidence type="ECO:0000259" key="4">
    <source>
        <dbReference type="Pfam" id="PF10502"/>
    </source>
</evidence>
<sequence length="264" mass="28475">MEKLKKRSAEAKGSGWRGILWLALFAWLLRSLVVAPFSIPSGSMLPGLYIGDYLLVAKWPYGYSRSSFLFGFPPISGRLFSHLPERGDVAVFQGPTGEDVIKRVIGLPGDTVATSGGQLVLNGRPVPRVSLGPLGIPLSPNTSCRTVPPAVPDVRAGECRYPAYRETLPNGRSYVVLDQVNNPVADEFGPVTVPAGTVFLMGDNRDDSADSRFAPAEGGMGFVPVEALVGRALVTFWSTDGSASWLLPWTWFTALRTDRLGDAH</sequence>
<proteinExistence type="inferred from homology"/>
<dbReference type="RefSeq" id="WP_264883580.1">
    <property type="nucleotide sequence ID" value="NZ_JAPDOB010000002.1"/>
</dbReference>
<protein>
    <recommendedName>
        <fullName evidence="2 3">Signal peptidase I</fullName>
        <ecNumber evidence="3">3.4.21.89</ecNumber>
    </recommendedName>
</protein>
<evidence type="ECO:0000313" key="5">
    <source>
        <dbReference type="EMBL" id="MCW3798638.1"/>
    </source>
</evidence>
<evidence type="ECO:0000313" key="6">
    <source>
        <dbReference type="Proteomes" id="UP001526246"/>
    </source>
</evidence>
<evidence type="ECO:0000256" key="2">
    <source>
        <dbReference type="ARBA" id="ARBA00019232"/>
    </source>
</evidence>